<evidence type="ECO:0000313" key="2">
    <source>
        <dbReference type="Proteomes" id="UP000268093"/>
    </source>
</evidence>
<comment type="caution">
    <text evidence="1">The sequence shown here is derived from an EMBL/GenBank/DDBJ whole genome shotgun (WGS) entry which is preliminary data.</text>
</comment>
<proteinExistence type="predicted"/>
<dbReference type="Proteomes" id="UP000268093">
    <property type="component" value="Unassembled WGS sequence"/>
</dbReference>
<name>A0A433CZW5_9FUNG</name>
<dbReference type="AlphaFoldDB" id="A0A433CZW5"/>
<dbReference type="OrthoDB" id="1709512at2759"/>
<organism evidence="1 2">
    <name type="scientific">Jimgerdemannia flammicorona</name>
    <dbReference type="NCBI Taxonomy" id="994334"/>
    <lineage>
        <taxon>Eukaryota</taxon>
        <taxon>Fungi</taxon>
        <taxon>Fungi incertae sedis</taxon>
        <taxon>Mucoromycota</taxon>
        <taxon>Mucoromycotina</taxon>
        <taxon>Endogonomycetes</taxon>
        <taxon>Endogonales</taxon>
        <taxon>Endogonaceae</taxon>
        <taxon>Jimgerdemannia</taxon>
    </lineage>
</organism>
<keyword evidence="2" id="KW-1185">Reference proteome</keyword>
<gene>
    <name evidence="1" type="ORF">BC936DRAFT_149900</name>
</gene>
<protein>
    <submittedName>
        <fullName evidence="1">Uncharacterized protein</fullName>
    </submittedName>
</protein>
<reference evidence="1 2" key="1">
    <citation type="journal article" date="2018" name="New Phytol.">
        <title>Phylogenomics of Endogonaceae and evolution of mycorrhizas within Mucoromycota.</title>
        <authorList>
            <person name="Chang Y."/>
            <person name="Desiro A."/>
            <person name="Na H."/>
            <person name="Sandor L."/>
            <person name="Lipzen A."/>
            <person name="Clum A."/>
            <person name="Barry K."/>
            <person name="Grigoriev I.V."/>
            <person name="Martin F.M."/>
            <person name="Stajich J.E."/>
            <person name="Smith M.E."/>
            <person name="Bonito G."/>
            <person name="Spatafora J.W."/>
        </authorList>
    </citation>
    <scope>NUCLEOTIDE SEQUENCE [LARGE SCALE GENOMIC DNA]</scope>
    <source>
        <strain evidence="1 2">GMNB39</strain>
    </source>
</reference>
<accession>A0A433CZW5</accession>
<sequence length="129" mass="14143">MCLPEFIDNRLGLKIPDLNAGSGSGAQPVAGIDDIPSLEGIQVLAFIEIPQHHDAILATRGAQRTIRRNGNSVNVASVPNVVRTELAFRKFPDLRTKMQDLEAVVNDVVTVTYAKYVCQRNELNVQSCQ</sequence>
<evidence type="ECO:0000313" key="1">
    <source>
        <dbReference type="EMBL" id="RUP44127.1"/>
    </source>
</evidence>
<dbReference type="EMBL" id="RBNI01009552">
    <property type="protein sequence ID" value="RUP44127.1"/>
    <property type="molecule type" value="Genomic_DNA"/>
</dbReference>